<dbReference type="InterPro" id="IPR035965">
    <property type="entry name" value="PAS-like_dom_sf"/>
</dbReference>
<dbReference type="GO" id="GO:0030295">
    <property type="term" value="F:protein kinase activator activity"/>
    <property type="evidence" value="ECO:0007669"/>
    <property type="project" value="TreeGrafter"/>
</dbReference>
<dbReference type="KEGG" id="hba:Hbal_2943"/>
<dbReference type="PANTHER" id="PTHR42878">
    <property type="entry name" value="TWO-COMPONENT HISTIDINE KINASE"/>
    <property type="match status" value="1"/>
</dbReference>
<evidence type="ECO:0000256" key="1">
    <source>
        <dbReference type="ARBA" id="ARBA00000085"/>
    </source>
</evidence>
<evidence type="ECO:0000256" key="3">
    <source>
        <dbReference type="ARBA" id="ARBA00022553"/>
    </source>
</evidence>
<feature type="domain" description="PAS" evidence="9">
    <location>
        <begin position="601"/>
        <end position="645"/>
    </location>
</feature>
<evidence type="ECO:0000256" key="5">
    <source>
        <dbReference type="ARBA" id="ARBA00022777"/>
    </source>
</evidence>
<keyword evidence="6" id="KW-0472">Membrane</keyword>
<dbReference type="eggNOG" id="COG4251">
    <property type="taxonomic scope" value="Bacteria"/>
</dbReference>
<dbReference type="GO" id="GO:0016020">
    <property type="term" value="C:membrane"/>
    <property type="evidence" value="ECO:0007669"/>
    <property type="project" value="UniProtKB-SubCell"/>
</dbReference>
<dbReference type="RefSeq" id="WP_015828762.1">
    <property type="nucleotide sequence ID" value="NC_012982.1"/>
</dbReference>
<evidence type="ECO:0000313" key="11">
    <source>
        <dbReference type="Proteomes" id="UP000002745"/>
    </source>
</evidence>
<gene>
    <name evidence="10" type="ordered locus">Hbal_2943</name>
</gene>
<dbReference type="AlphaFoldDB" id="C6XR81"/>
<dbReference type="PRINTS" id="PR00344">
    <property type="entry name" value="BCTRLSENSOR"/>
</dbReference>
<dbReference type="InterPro" id="IPR050351">
    <property type="entry name" value="BphY/WalK/GraS-like"/>
</dbReference>
<dbReference type="SUPFAM" id="SSF47384">
    <property type="entry name" value="Homodimeric domain of signal transducing histidine kinase"/>
    <property type="match status" value="1"/>
</dbReference>
<dbReference type="CDD" id="cd00130">
    <property type="entry name" value="PAS"/>
    <property type="match status" value="2"/>
</dbReference>
<accession>C6XR81</accession>
<dbReference type="HOGENOM" id="CLU_308995_0_0_5"/>
<dbReference type="InterPro" id="IPR036097">
    <property type="entry name" value="HisK_dim/P_sf"/>
</dbReference>
<dbReference type="PROSITE" id="PS50112">
    <property type="entry name" value="PAS"/>
    <property type="match status" value="2"/>
</dbReference>
<dbReference type="Gene3D" id="3.30.450.40">
    <property type="match status" value="1"/>
</dbReference>
<dbReference type="CDD" id="cd00082">
    <property type="entry name" value="HisKA"/>
    <property type="match status" value="1"/>
</dbReference>
<evidence type="ECO:0000259" key="9">
    <source>
        <dbReference type="PROSITE" id="PS50112"/>
    </source>
</evidence>
<dbReference type="SUPFAM" id="SSF55781">
    <property type="entry name" value="GAF domain-like"/>
    <property type="match status" value="1"/>
</dbReference>
<dbReference type="Proteomes" id="UP000002745">
    <property type="component" value="Chromosome"/>
</dbReference>
<sequence length="954" mass="107354">MTGSETDFKSRQQFELDRFDELWKAAYLVVEDPQSTVVNRSDEFVKGLLKLAYSIFQVEMIGLRCAQTGDEFILHQGAFKKHQRDPAIGNAYWSEFNNKPEGCILSDFKEKRSANNEILLNISQKANYFACFPLKAYGDVEAHFFLAHSSEIQFKEAEIFQIKSIIDLLENMVSTCPEVLNSEKFALVRMEMARLKAIVESISGEVFILDTTQRGVIVANALVCKKLGYTRQELKSLTFLELCSIGPDELDRHISLLDSHDGQKITFETAFIRKDHSIYPVNVELTLDKNGQKPVLVIFAQDVSEHQNYPTQLEVMSAHHRSALAANMEMGFCVDVVFSPIGEFEDLIVKYADLGRYAFPGFSELDMMGQRVLATFPDVGKTGLVEKILPALDMDELLVFDHHYISPNFEEWFRVSVLKDGEKSLQIGLRGISDKKRRERALMELYELSADLDISTDEYLKKMLLAGRTALGMEYAFVCAIEGDNVRMECSSKDNDCAHELTYFPFEKTILSRIWPLDKAVFLSDIDLVSNLYEGEDISVRAYAAAPIFVQGDVVSFVSFISEQANKTEYDEFQIGIISVIARMISQRKTLDLAREELEKSRDELQLIFDNVPTSIWRKDRNHRYLKVNKSAADLVGMSVKDIVGLRPQDVFVNFDEKACLALDEQVLATGKAMLGVEVEGGLGPDTWESIDIIPVLGEGVENEGWLIISTDITRQKHAEMKLAVVVDELEAANKNLEQFNTVVSHDLKAPLRHMRMLSELLSLSVQPDSEAAEYAALIQENAVHGQAMVDSLNALSRVSRSELKRVPTDLRKTISMIEALLSDELEEVGGRIVVNPLPSIDVDAELVLNLFQNLIENSMKYRSDASPVITIGVDTESKVPVFFVQDNGLGIKPDYSQEIFQIFTRVHESASPPKGDGVGLSICRRIIERHGGKIWLDEDYTGGARFKFTFAAS</sequence>
<organism evidence="10 11">
    <name type="scientific">Hirschia baltica (strain ATCC 49814 / DSM 5838 / IFAM 1418)</name>
    <dbReference type="NCBI Taxonomy" id="582402"/>
    <lineage>
        <taxon>Bacteria</taxon>
        <taxon>Pseudomonadati</taxon>
        <taxon>Pseudomonadota</taxon>
        <taxon>Alphaproteobacteria</taxon>
        <taxon>Hyphomonadales</taxon>
        <taxon>Hyphomonadaceae</taxon>
        <taxon>Hirschia</taxon>
    </lineage>
</organism>
<evidence type="ECO:0000313" key="10">
    <source>
        <dbReference type="EMBL" id="ACT60612.1"/>
    </source>
</evidence>
<reference evidence="11" key="1">
    <citation type="journal article" date="2011" name="J. Bacteriol.">
        <title>Genome sequences of eight morphologically diverse alphaproteobacteria.</title>
        <authorList>
            <consortium name="US DOE Joint Genome Institute"/>
            <person name="Brown P.J."/>
            <person name="Kysela D.T."/>
            <person name="Buechlein A."/>
            <person name="Hemmerich C."/>
            <person name="Brun Y.V."/>
        </authorList>
    </citation>
    <scope>NUCLEOTIDE SEQUENCE [LARGE SCALE GENOMIC DNA]</scope>
    <source>
        <strain evidence="11">ATCC 49814 / DSM 5838 / IFAM 1418</strain>
    </source>
</reference>
<dbReference type="STRING" id="582402.Hbal_2943"/>
<dbReference type="EMBL" id="CP001678">
    <property type="protein sequence ID" value="ACT60612.1"/>
    <property type="molecule type" value="Genomic_DNA"/>
</dbReference>
<dbReference type="EC" id="2.7.13.3" evidence="2"/>
<evidence type="ECO:0000256" key="2">
    <source>
        <dbReference type="ARBA" id="ARBA00012438"/>
    </source>
</evidence>
<dbReference type="Gene3D" id="3.30.565.10">
    <property type="entry name" value="Histidine kinase-like ATPase, C-terminal domain"/>
    <property type="match status" value="1"/>
</dbReference>
<dbReference type="SUPFAM" id="SSF55874">
    <property type="entry name" value="ATPase domain of HSP90 chaperone/DNA topoisomerase II/histidine kinase"/>
    <property type="match status" value="1"/>
</dbReference>
<protein>
    <recommendedName>
        <fullName evidence="2">histidine kinase</fullName>
        <ecNumber evidence="2">2.7.13.3</ecNumber>
    </recommendedName>
</protein>
<dbReference type="SUPFAM" id="SSF55785">
    <property type="entry name" value="PYP-like sensor domain (PAS domain)"/>
    <property type="match status" value="2"/>
</dbReference>
<dbReference type="OrthoDB" id="9795133at2"/>
<evidence type="ECO:0000256" key="6">
    <source>
        <dbReference type="ARBA" id="ARBA00023136"/>
    </source>
</evidence>
<dbReference type="Pfam" id="PF00512">
    <property type="entry name" value="HisKA"/>
    <property type="match status" value="1"/>
</dbReference>
<dbReference type="SMART" id="SM00388">
    <property type="entry name" value="HisKA"/>
    <property type="match status" value="1"/>
</dbReference>
<dbReference type="PROSITE" id="PS50109">
    <property type="entry name" value="HIS_KIN"/>
    <property type="match status" value="1"/>
</dbReference>
<keyword evidence="5 10" id="KW-0418">Kinase</keyword>
<dbReference type="GO" id="GO:0000156">
    <property type="term" value="F:phosphorelay response regulator activity"/>
    <property type="evidence" value="ECO:0007669"/>
    <property type="project" value="TreeGrafter"/>
</dbReference>
<feature type="coiled-coil region" evidence="7">
    <location>
        <begin position="584"/>
        <end position="611"/>
    </location>
</feature>
<proteinExistence type="predicted"/>
<dbReference type="InterPro" id="IPR000014">
    <property type="entry name" value="PAS"/>
</dbReference>
<dbReference type="SMART" id="SM00387">
    <property type="entry name" value="HATPase_c"/>
    <property type="match status" value="1"/>
</dbReference>
<keyword evidence="11" id="KW-1185">Reference proteome</keyword>
<evidence type="ECO:0000256" key="7">
    <source>
        <dbReference type="SAM" id="Coils"/>
    </source>
</evidence>
<dbReference type="Gene3D" id="3.30.450.20">
    <property type="entry name" value="PAS domain"/>
    <property type="match status" value="2"/>
</dbReference>
<dbReference type="PANTHER" id="PTHR42878:SF15">
    <property type="entry name" value="BACTERIOPHYTOCHROME"/>
    <property type="match status" value="1"/>
</dbReference>
<dbReference type="InterPro" id="IPR013656">
    <property type="entry name" value="PAS_4"/>
</dbReference>
<dbReference type="Gene3D" id="1.10.287.130">
    <property type="match status" value="1"/>
</dbReference>
<name>C6XR81_HIRBI</name>
<keyword evidence="7" id="KW-0175">Coiled coil</keyword>
<dbReference type="InterPro" id="IPR003661">
    <property type="entry name" value="HisK_dim/P_dom"/>
</dbReference>
<evidence type="ECO:0000256" key="4">
    <source>
        <dbReference type="ARBA" id="ARBA00022679"/>
    </source>
</evidence>
<comment type="catalytic activity">
    <reaction evidence="1">
        <text>ATP + protein L-histidine = ADP + protein N-phospho-L-histidine.</text>
        <dbReference type="EC" id="2.7.13.3"/>
    </reaction>
</comment>
<dbReference type="Pfam" id="PF13426">
    <property type="entry name" value="PAS_9"/>
    <property type="match status" value="1"/>
</dbReference>
<dbReference type="GO" id="GO:0007234">
    <property type="term" value="P:osmosensory signaling via phosphorelay pathway"/>
    <property type="evidence" value="ECO:0007669"/>
    <property type="project" value="TreeGrafter"/>
</dbReference>
<dbReference type="SMART" id="SM00091">
    <property type="entry name" value="PAS"/>
    <property type="match status" value="2"/>
</dbReference>
<dbReference type="NCBIfam" id="TIGR00229">
    <property type="entry name" value="sensory_box"/>
    <property type="match status" value="2"/>
</dbReference>
<dbReference type="eggNOG" id="COG2202">
    <property type="taxonomic scope" value="Bacteria"/>
</dbReference>
<dbReference type="Pfam" id="PF02518">
    <property type="entry name" value="HATPase_c"/>
    <property type="match status" value="1"/>
</dbReference>
<dbReference type="InterPro" id="IPR004358">
    <property type="entry name" value="Sig_transdc_His_kin-like_C"/>
</dbReference>
<dbReference type="Pfam" id="PF08448">
    <property type="entry name" value="PAS_4"/>
    <property type="match status" value="1"/>
</dbReference>
<evidence type="ECO:0000259" key="8">
    <source>
        <dbReference type="PROSITE" id="PS50109"/>
    </source>
</evidence>
<feature type="domain" description="Histidine kinase" evidence="8">
    <location>
        <begin position="743"/>
        <end position="954"/>
    </location>
</feature>
<dbReference type="InterPro" id="IPR036890">
    <property type="entry name" value="HATPase_C_sf"/>
</dbReference>
<keyword evidence="3" id="KW-0597">Phosphoprotein</keyword>
<dbReference type="InterPro" id="IPR003594">
    <property type="entry name" value="HATPase_dom"/>
</dbReference>
<dbReference type="GO" id="GO:0000155">
    <property type="term" value="F:phosphorelay sensor kinase activity"/>
    <property type="evidence" value="ECO:0007669"/>
    <property type="project" value="InterPro"/>
</dbReference>
<keyword evidence="4" id="KW-0808">Transferase</keyword>
<dbReference type="eggNOG" id="COG2203">
    <property type="taxonomic scope" value="Bacteria"/>
</dbReference>
<dbReference type="InterPro" id="IPR029016">
    <property type="entry name" value="GAF-like_dom_sf"/>
</dbReference>
<feature type="domain" description="PAS" evidence="9">
    <location>
        <begin position="191"/>
        <end position="234"/>
    </location>
</feature>
<dbReference type="InterPro" id="IPR005467">
    <property type="entry name" value="His_kinase_dom"/>
</dbReference>